<feature type="domain" description="Nudix hydrolase" evidence="1">
    <location>
        <begin position="6"/>
        <end position="33"/>
    </location>
</feature>
<dbReference type="RefSeq" id="WP_329510094.1">
    <property type="nucleotide sequence ID" value="NZ_BAAAYZ010000066.1"/>
</dbReference>
<reference evidence="2" key="1">
    <citation type="submission" date="2024-01" db="EMBL/GenBank/DDBJ databases">
        <title>First draft genome sequence data of TA4-1, the type strain of Gram-positive actinobacterium Streptomyces chiangmaiensis.</title>
        <authorList>
            <person name="Yasawong M."/>
            <person name="Nantapong N."/>
        </authorList>
    </citation>
    <scope>NUCLEOTIDE SEQUENCE</scope>
    <source>
        <strain evidence="2">TA4-1</strain>
    </source>
</reference>
<dbReference type="InterPro" id="IPR015797">
    <property type="entry name" value="NUDIX_hydrolase-like_dom_sf"/>
</dbReference>
<accession>A0ABU7FPB7</accession>
<evidence type="ECO:0000313" key="3">
    <source>
        <dbReference type="Proteomes" id="UP001333996"/>
    </source>
</evidence>
<comment type="caution">
    <text evidence="2">The sequence shown here is derived from an EMBL/GenBank/DDBJ whole genome shotgun (WGS) entry which is preliminary data.</text>
</comment>
<dbReference type="InterPro" id="IPR000086">
    <property type="entry name" value="NUDIX_hydrolase_dom"/>
</dbReference>
<name>A0ABU7FPB7_9ACTN</name>
<dbReference type="Pfam" id="PF00293">
    <property type="entry name" value="NUDIX"/>
    <property type="match status" value="1"/>
</dbReference>
<keyword evidence="3" id="KW-1185">Reference proteome</keyword>
<gene>
    <name evidence="2" type="ORF">VXC91_27850</name>
</gene>
<evidence type="ECO:0000313" key="2">
    <source>
        <dbReference type="EMBL" id="MED7825683.1"/>
    </source>
</evidence>
<organism evidence="2 3">
    <name type="scientific">Streptomyces chiangmaiensis</name>
    <dbReference type="NCBI Taxonomy" id="766497"/>
    <lineage>
        <taxon>Bacteria</taxon>
        <taxon>Bacillati</taxon>
        <taxon>Actinomycetota</taxon>
        <taxon>Actinomycetes</taxon>
        <taxon>Kitasatosporales</taxon>
        <taxon>Streptomycetaceae</taxon>
        <taxon>Streptomyces</taxon>
    </lineage>
</organism>
<dbReference type="SUPFAM" id="SSF55811">
    <property type="entry name" value="Nudix"/>
    <property type="match status" value="1"/>
</dbReference>
<evidence type="ECO:0000259" key="1">
    <source>
        <dbReference type="Pfam" id="PF00293"/>
    </source>
</evidence>
<dbReference type="Proteomes" id="UP001333996">
    <property type="component" value="Unassembled WGS sequence"/>
</dbReference>
<sequence length="36" mass="3818">MASGPHPVGSLEEGEDHATATLRELREELGIDEATV</sequence>
<protein>
    <submittedName>
        <fullName evidence="2">NUDIX domain-containing protein</fullName>
    </submittedName>
</protein>
<dbReference type="Gene3D" id="3.90.79.10">
    <property type="entry name" value="Nucleoside Triphosphate Pyrophosphohydrolase"/>
    <property type="match status" value="1"/>
</dbReference>
<dbReference type="EMBL" id="JAYWVC010000119">
    <property type="protein sequence ID" value="MED7825683.1"/>
    <property type="molecule type" value="Genomic_DNA"/>
</dbReference>
<proteinExistence type="predicted"/>